<keyword evidence="5 11" id="KW-0812">Transmembrane</keyword>
<reference evidence="13 14" key="1">
    <citation type="submission" date="2019-06" db="EMBL/GenBank/DDBJ databases">
        <title>Paenimaribius caenipelagi gen. nov., sp. nov., isolated from a tidal flat.</title>
        <authorList>
            <person name="Yoon J.-H."/>
        </authorList>
    </citation>
    <scope>NUCLEOTIDE SEQUENCE [LARGE SCALE GENOMIC DNA]</scope>
    <source>
        <strain evidence="13 14">JBTF-M29</strain>
    </source>
</reference>
<evidence type="ECO:0000256" key="10">
    <source>
        <dbReference type="ARBA" id="ARBA00023136"/>
    </source>
</evidence>
<dbReference type="EMBL" id="VFSV01000009">
    <property type="protein sequence ID" value="TRD21847.1"/>
    <property type="molecule type" value="Genomic_DNA"/>
</dbReference>
<dbReference type="Proteomes" id="UP000318590">
    <property type="component" value="Unassembled WGS sequence"/>
</dbReference>
<dbReference type="PANTHER" id="PTHR42837:SF2">
    <property type="entry name" value="MEMBRANE METALLOPROTEASE ARASP2, CHLOROPLASTIC-RELATED"/>
    <property type="match status" value="1"/>
</dbReference>
<dbReference type="Pfam" id="PF17820">
    <property type="entry name" value="PDZ_6"/>
    <property type="match status" value="1"/>
</dbReference>
<keyword evidence="10 11" id="KW-0472">Membrane</keyword>
<keyword evidence="9 11" id="KW-0482">Metalloprotease</keyword>
<dbReference type="NCBIfam" id="TIGR00054">
    <property type="entry name" value="RIP metalloprotease RseP"/>
    <property type="match status" value="1"/>
</dbReference>
<keyword evidence="4 13" id="KW-0645">Protease</keyword>
<dbReference type="RefSeq" id="WP_142834153.1">
    <property type="nucleotide sequence ID" value="NZ_VFSV01000009.1"/>
</dbReference>
<keyword evidence="14" id="KW-1185">Reference proteome</keyword>
<evidence type="ECO:0000313" key="13">
    <source>
        <dbReference type="EMBL" id="TRD21847.1"/>
    </source>
</evidence>
<feature type="domain" description="PDZ" evidence="12">
    <location>
        <begin position="178"/>
        <end position="270"/>
    </location>
</feature>
<dbReference type="CDD" id="cd06163">
    <property type="entry name" value="S2P-M50_PDZ_RseP-like"/>
    <property type="match status" value="1"/>
</dbReference>
<dbReference type="InterPro" id="IPR001478">
    <property type="entry name" value="PDZ"/>
</dbReference>
<evidence type="ECO:0000313" key="14">
    <source>
        <dbReference type="Proteomes" id="UP000318590"/>
    </source>
</evidence>
<dbReference type="GO" id="GO:0046872">
    <property type="term" value="F:metal ion binding"/>
    <property type="evidence" value="ECO:0007669"/>
    <property type="project" value="UniProtKB-KW"/>
</dbReference>
<evidence type="ECO:0000256" key="1">
    <source>
        <dbReference type="ARBA" id="ARBA00001947"/>
    </source>
</evidence>
<protein>
    <recommendedName>
        <fullName evidence="11">Zinc metalloprotease</fullName>
        <ecNumber evidence="11">3.4.24.-</ecNumber>
    </recommendedName>
</protein>
<gene>
    <name evidence="13" type="primary">rseP</name>
    <name evidence="13" type="ORF">FEV53_07290</name>
</gene>
<dbReference type="Gene3D" id="2.30.42.10">
    <property type="match status" value="2"/>
</dbReference>
<dbReference type="GO" id="GO:0016020">
    <property type="term" value="C:membrane"/>
    <property type="evidence" value="ECO:0007669"/>
    <property type="project" value="UniProtKB-SubCell"/>
</dbReference>
<name>A0A547Q647_9RHOB</name>
<comment type="cofactor">
    <cofactor evidence="1 11">
        <name>Zn(2+)</name>
        <dbReference type="ChEBI" id="CHEBI:29105"/>
    </cofactor>
</comment>
<proteinExistence type="inferred from homology"/>
<dbReference type="InterPro" id="IPR008915">
    <property type="entry name" value="Peptidase_M50"/>
</dbReference>
<evidence type="ECO:0000256" key="6">
    <source>
        <dbReference type="ARBA" id="ARBA00022801"/>
    </source>
</evidence>
<dbReference type="AlphaFoldDB" id="A0A547Q647"/>
<evidence type="ECO:0000256" key="2">
    <source>
        <dbReference type="ARBA" id="ARBA00004141"/>
    </source>
</evidence>
<dbReference type="InterPro" id="IPR036034">
    <property type="entry name" value="PDZ_sf"/>
</dbReference>
<dbReference type="SMART" id="SM00228">
    <property type="entry name" value="PDZ"/>
    <property type="match status" value="1"/>
</dbReference>
<keyword evidence="6 11" id="KW-0378">Hydrolase</keyword>
<keyword evidence="7 11" id="KW-0862">Zinc</keyword>
<feature type="transmembrane region" description="Helical" evidence="11">
    <location>
        <begin position="109"/>
        <end position="135"/>
    </location>
</feature>
<evidence type="ECO:0000256" key="4">
    <source>
        <dbReference type="ARBA" id="ARBA00022670"/>
    </source>
</evidence>
<comment type="caution">
    <text evidence="13">The sequence shown here is derived from an EMBL/GenBank/DDBJ whole genome shotgun (WGS) entry which is preliminary data.</text>
</comment>
<dbReference type="SUPFAM" id="SSF50156">
    <property type="entry name" value="PDZ domain-like"/>
    <property type="match status" value="2"/>
</dbReference>
<feature type="transmembrane region" description="Helical" evidence="11">
    <location>
        <begin position="12"/>
        <end position="32"/>
    </location>
</feature>
<keyword evidence="11" id="KW-0479">Metal-binding</keyword>
<feature type="transmembrane region" description="Helical" evidence="11">
    <location>
        <begin position="375"/>
        <end position="407"/>
    </location>
</feature>
<keyword evidence="8 11" id="KW-1133">Transmembrane helix</keyword>
<evidence type="ECO:0000256" key="3">
    <source>
        <dbReference type="ARBA" id="ARBA00007931"/>
    </source>
</evidence>
<dbReference type="GO" id="GO:0004222">
    <property type="term" value="F:metalloendopeptidase activity"/>
    <property type="evidence" value="ECO:0007669"/>
    <property type="project" value="InterPro"/>
</dbReference>
<organism evidence="13 14">
    <name type="scientific">Palleronia caenipelagi</name>
    <dbReference type="NCBI Taxonomy" id="2489174"/>
    <lineage>
        <taxon>Bacteria</taxon>
        <taxon>Pseudomonadati</taxon>
        <taxon>Pseudomonadota</taxon>
        <taxon>Alphaproteobacteria</taxon>
        <taxon>Rhodobacterales</taxon>
        <taxon>Roseobacteraceae</taxon>
        <taxon>Palleronia</taxon>
    </lineage>
</organism>
<dbReference type="EC" id="3.4.24.-" evidence="11"/>
<accession>A0A547Q647</accession>
<evidence type="ECO:0000256" key="5">
    <source>
        <dbReference type="ARBA" id="ARBA00022692"/>
    </source>
</evidence>
<dbReference type="InterPro" id="IPR004387">
    <property type="entry name" value="Pept_M50_Zn"/>
</dbReference>
<dbReference type="GO" id="GO:0006508">
    <property type="term" value="P:proteolysis"/>
    <property type="evidence" value="ECO:0007669"/>
    <property type="project" value="UniProtKB-KW"/>
</dbReference>
<evidence type="ECO:0000256" key="8">
    <source>
        <dbReference type="ARBA" id="ARBA00022989"/>
    </source>
</evidence>
<dbReference type="PANTHER" id="PTHR42837">
    <property type="entry name" value="REGULATOR OF SIGMA-E PROTEASE RSEP"/>
    <property type="match status" value="1"/>
</dbReference>
<evidence type="ECO:0000259" key="12">
    <source>
        <dbReference type="SMART" id="SM00228"/>
    </source>
</evidence>
<feature type="transmembrane region" description="Helical" evidence="11">
    <location>
        <begin position="419"/>
        <end position="439"/>
    </location>
</feature>
<dbReference type="CDD" id="cd23081">
    <property type="entry name" value="cpPDZ_EcRseP-like"/>
    <property type="match status" value="1"/>
</dbReference>
<dbReference type="Pfam" id="PF02163">
    <property type="entry name" value="Peptidase_M50"/>
    <property type="match status" value="1"/>
</dbReference>
<dbReference type="InterPro" id="IPR041489">
    <property type="entry name" value="PDZ_6"/>
</dbReference>
<comment type="similarity">
    <text evidence="3 11">Belongs to the peptidase M50B family.</text>
</comment>
<evidence type="ECO:0000256" key="7">
    <source>
        <dbReference type="ARBA" id="ARBA00022833"/>
    </source>
</evidence>
<dbReference type="OrthoDB" id="9782003at2"/>
<sequence length="446" mass="46865">MPDFLPDFGSLIFTIGAFIAALSIIVAIHEYGHYIVGRWSGIQADVFSIGMGPVLASRVDKRGTRWQIAAFPVGGYVKFRGDANAASVGSDPAPQSAAERRETMSGAPLWARTATVAAGPVFNFILSILVFAIVLSVRGVTSDPVTIERQLSLPGAEAVLQQGDELIAIAGLEVTGADELGAVLTEVPVEERIDYEIRRFGDRRIVEGPFPLPAIVGGVTPKSAAAEAGLVEGDVIRAVDGEPVVAFETLRDLVGNSDGSPMRFSVWRPGAEQGGEEFDVTLTPKRMDLPTADGGFETRWLIGVTAGAIFELERSTPGPLAALGYGVDQTIFIVKSSLSGLYHMAIGAISSCNLQGPVGIAETSGAAASAGLLSFVWFIAVLSTAIGLMNLFPIPILDGGHLVFYAYEAITGRAPSERALNALMVGGLALLLSLMAFALTNDLFCP</sequence>
<comment type="subcellular location">
    <subcellularLocation>
        <location evidence="2">Membrane</location>
        <topology evidence="2">Multi-pass membrane protein</topology>
    </subcellularLocation>
</comment>
<evidence type="ECO:0000256" key="11">
    <source>
        <dbReference type="RuleBase" id="RU362031"/>
    </source>
</evidence>
<evidence type="ECO:0000256" key="9">
    <source>
        <dbReference type="ARBA" id="ARBA00023049"/>
    </source>
</evidence>